<keyword evidence="5 6" id="KW-0472">Membrane</keyword>
<feature type="transmembrane region" description="Helical" evidence="6">
    <location>
        <begin position="344"/>
        <end position="367"/>
    </location>
</feature>
<dbReference type="Proteomes" id="UP000547674">
    <property type="component" value="Unassembled WGS sequence"/>
</dbReference>
<comment type="subcellular location">
    <subcellularLocation>
        <location evidence="1">Cell membrane</location>
        <topology evidence="1">Multi-pass membrane protein</topology>
    </subcellularLocation>
</comment>
<dbReference type="InterPro" id="IPR002797">
    <property type="entry name" value="Polysacc_synth"/>
</dbReference>
<feature type="transmembrane region" description="Helical" evidence="6">
    <location>
        <begin position="248"/>
        <end position="264"/>
    </location>
</feature>
<keyword evidence="2" id="KW-1003">Cell membrane</keyword>
<feature type="transmembrane region" description="Helical" evidence="6">
    <location>
        <begin position="304"/>
        <end position="324"/>
    </location>
</feature>
<feature type="transmembrane region" description="Helical" evidence="6">
    <location>
        <begin position="379"/>
        <end position="400"/>
    </location>
</feature>
<feature type="transmembrane region" description="Helical" evidence="6">
    <location>
        <begin position="437"/>
        <end position="454"/>
    </location>
</feature>
<accession>A0A7Y2H3U9</accession>
<organism evidence="7 8">
    <name type="scientific">Eiseniibacteriota bacterium</name>
    <dbReference type="NCBI Taxonomy" id="2212470"/>
    <lineage>
        <taxon>Bacteria</taxon>
        <taxon>Candidatus Eiseniibacteriota</taxon>
    </lineage>
</organism>
<dbReference type="InterPro" id="IPR050833">
    <property type="entry name" value="Poly_Biosynth_Transport"/>
</dbReference>
<name>A0A7Y2H3U9_UNCEI</name>
<dbReference type="PANTHER" id="PTHR30250:SF26">
    <property type="entry name" value="PSMA PROTEIN"/>
    <property type="match status" value="1"/>
</dbReference>
<sequence>MKRRLFLNSSTGSLLLVIQVAVAFILSPVLVRVLGDAGYGIWEVVLSIFGYLAALDLGVGPAVVRYVSKASASKDRNEINRILSSAMFLMILAGLVSALVMVVLGVRFNFSPQEYSQLVSQWRPLCFVMALNIFVIFVGVTFGAHQFGLQRHSLANLFRIISIVGQGFAYYWVLTQTDGPYLVYLAWVLTLSNLFYFAALGFASFFGSDRCTILPSLVSKSHIKQLFLYGLSSVLLMISDRIQKSTPLIIAPILGPQMIVFFVLPSRLMQYAIQFSNSASLPVTPYFSFLEGQNQGLESTHRSWFALSRVLQFVLIAMGVGLVSLGEPFIARWIGPEYATTGRWVIRILGATLFIEAFAPVASQLLLGRGKHQTQARWTLVLSLVGLVLMILGGLGWGLVGISLAYALMRLSIQSTWCGLALREVGIGVAQHLQQTLLRFALPAGVTLLVVFWVRTQSYPASYPAILAQAALAVGLFSVLSSLLAVSGSERKAVFSWFGSRLSGKVKK</sequence>
<dbReference type="Pfam" id="PF01943">
    <property type="entry name" value="Polysacc_synt"/>
    <property type="match status" value="1"/>
</dbReference>
<evidence type="ECO:0000256" key="6">
    <source>
        <dbReference type="SAM" id="Phobius"/>
    </source>
</evidence>
<feature type="transmembrane region" description="Helical" evidence="6">
    <location>
        <begin position="154"/>
        <end position="172"/>
    </location>
</feature>
<reference evidence="7 8" key="1">
    <citation type="submission" date="2020-03" db="EMBL/GenBank/DDBJ databases">
        <title>Metabolic flexibility allows generalist bacteria to become dominant in a frequently disturbed ecosystem.</title>
        <authorList>
            <person name="Chen Y.-J."/>
            <person name="Leung P.M."/>
            <person name="Bay S.K."/>
            <person name="Hugenholtz P."/>
            <person name="Kessler A.J."/>
            <person name="Shelley G."/>
            <person name="Waite D.W."/>
            <person name="Cook P.L."/>
            <person name="Greening C."/>
        </authorList>
    </citation>
    <scope>NUCLEOTIDE SEQUENCE [LARGE SCALE GENOMIC DNA]</scope>
    <source>
        <strain evidence="7">SS_bin_28</strain>
    </source>
</reference>
<comment type="caution">
    <text evidence="7">The sequence shown here is derived from an EMBL/GenBank/DDBJ whole genome shotgun (WGS) entry which is preliminary data.</text>
</comment>
<dbReference type="AlphaFoldDB" id="A0A7Y2H3U9"/>
<protein>
    <submittedName>
        <fullName evidence="7">Oligosaccharide flippase family protein</fullName>
    </submittedName>
</protein>
<feature type="transmembrane region" description="Helical" evidence="6">
    <location>
        <begin position="88"/>
        <end position="110"/>
    </location>
</feature>
<proteinExistence type="predicted"/>
<evidence type="ECO:0000256" key="3">
    <source>
        <dbReference type="ARBA" id="ARBA00022692"/>
    </source>
</evidence>
<dbReference type="PANTHER" id="PTHR30250">
    <property type="entry name" value="PST FAMILY PREDICTED COLANIC ACID TRANSPORTER"/>
    <property type="match status" value="1"/>
</dbReference>
<evidence type="ECO:0000256" key="5">
    <source>
        <dbReference type="ARBA" id="ARBA00023136"/>
    </source>
</evidence>
<evidence type="ECO:0000256" key="4">
    <source>
        <dbReference type="ARBA" id="ARBA00022989"/>
    </source>
</evidence>
<evidence type="ECO:0000256" key="1">
    <source>
        <dbReference type="ARBA" id="ARBA00004651"/>
    </source>
</evidence>
<evidence type="ECO:0000313" key="8">
    <source>
        <dbReference type="Proteomes" id="UP000547674"/>
    </source>
</evidence>
<feature type="transmembrane region" description="Helical" evidence="6">
    <location>
        <begin position="12"/>
        <end position="35"/>
    </location>
</feature>
<dbReference type="GO" id="GO:0005886">
    <property type="term" value="C:plasma membrane"/>
    <property type="evidence" value="ECO:0007669"/>
    <property type="project" value="UniProtKB-SubCell"/>
</dbReference>
<feature type="transmembrane region" description="Helical" evidence="6">
    <location>
        <begin position="122"/>
        <end position="142"/>
    </location>
</feature>
<keyword evidence="4 6" id="KW-1133">Transmembrane helix</keyword>
<feature type="transmembrane region" description="Helical" evidence="6">
    <location>
        <begin position="41"/>
        <end position="67"/>
    </location>
</feature>
<dbReference type="EMBL" id="JABDJR010000675">
    <property type="protein sequence ID" value="NNF08421.1"/>
    <property type="molecule type" value="Genomic_DNA"/>
</dbReference>
<gene>
    <name evidence="7" type="ORF">HKN21_16795</name>
</gene>
<feature type="transmembrane region" description="Helical" evidence="6">
    <location>
        <begin position="184"/>
        <end position="206"/>
    </location>
</feature>
<evidence type="ECO:0000256" key="2">
    <source>
        <dbReference type="ARBA" id="ARBA00022475"/>
    </source>
</evidence>
<feature type="transmembrane region" description="Helical" evidence="6">
    <location>
        <begin position="466"/>
        <end position="486"/>
    </location>
</feature>
<feature type="transmembrane region" description="Helical" evidence="6">
    <location>
        <begin position="226"/>
        <end position="242"/>
    </location>
</feature>
<keyword evidence="3 6" id="KW-0812">Transmembrane</keyword>
<evidence type="ECO:0000313" key="7">
    <source>
        <dbReference type="EMBL" id="NNF08421.1"/>
    </source>
</evidence>